<name>D4BBF3_9ENTR</name>
<dbReference type="AlphaFoldDB" id="D4BBF3"/>
<protein>
    <submittedName>
        <fullName evidence="1">Uncharacterized protein</fullName>
    </submittedName>
</protein>
<dbReference type="EMBL" id="ABWL02000006">
    <property type="protein sequence ID" value="EFE09514.1"/>
    <property type="molecule type" value="Genomic_DNA"/>
</dbReference>
<dbReference type="HOGENOM" id="CLU_2492267_0_0_6"/>
<accession>D4BBF3</accession>
<sequence>MPHRCLLIEQLSGGNGLVRLMSGEKLVFIAFSAKLIIMKHSRGDEYFDNPGHDYFIFFNIFGKTKRIHSLYCSHLNMQLSRTGSAF</sequence>
<dbReference type="Proteomes" id="UP000003880">
    <property type="component" value="Unassembled WGS sequence"/>
</dbReference>
<organism evidence="1 2">
    <name type="scientific">Citrobacter youngae ATCC 29220</name>
    <dbReference type="NCBI Taxonomy" id="500640"/>
    <lineage>
        <taxon>Bacteria</taxon>
        <taxon>Pseudomonadati</taxon>
        <taxon>Pseudomonadota</taxon>
        <taxon>Gammaproteobacteria</taxon>
        <taxon>Enterobacterales</taxon>
        <taxon>Enterobacteriaceae</taxon>
        <taxon>Citrobacter</taxon>
        <taxon>Citrobacter freundii complex</taxon>
    </lineage>
</organism>
<evidence type="ECO:0000313" key="2">
    <source>
        <dbReference type="Proteomes" id="UP000003880"/>
    </source>
</evidence>
<proteinExistence type="predicted"/>
<comment type="caution">
    <text evidence="1">The sequence shown here is derived from an EMBL/GenBank/DDBJ whole genome shotgun (WGS) entry which is preliminary data.</text>
</comment>
<gene>
    <name evidence="1" type="ORF">CIT292_07802</name>
</gene>
<evidence type="ECO:0000313" key="1">
    <source>
        <dbReference type="EMBL" id="EFE09514.1"/>
    </source>
</evidence>
<reference evidence="1 2" key="1">
    <citation type="submission" date="2010-02" db="EMBL/GenBank/DDBJ databases">
        <authorList>
            <person name="Weinstock G."/>
            <person name="Sodergren E."/>
            <person name="Clifton S."/>
            <person name="Fulton L."/>
            <person name="Fulton B."/>
            <person name="Courtney L."/>
            <person name="Fronick C."/>
            <person name="Harrison M."/>
            <person name="Strong C."/>
            <person name="Farmer C."/>
            <person name="Delahaunty K."/>
            <person name="Markovic C."/>
            <person name="Hall O."/>
            <person name="Minx P."/>
            <person name="Tomlinson C."/>
            <person name="Mitreva M."/>
            <person name="Nelson J."/>
            <person name="Hou S."/>
            <person name="Wollam A."/>
            <person name="Pepin K.H."/>
            <person name="Johnson M."/>
            <person name="Bhonagiri V."/>
            <person name="Zhang X."/>
            <person name="Suruliraj S."/>
            <person name="Warren W."/>
            <person name="Chinwalla A."/>
            <person name="Mardis E.R."/>
            <person name="Wilson R.K."/>
        </authorList>
    </citation>
    <scope>NUCLEOTIDE SEQUENCE [LARGE SCALE GENOMIC DNA]</scope>
    <source>
        <strain evidence="1 2">ATCC 29220</strain>
    </source>
</reference>